<dbReference type="KEGG" id="vg:26519574"/>
<keyword evidence="2" id="KW-1185">Reference proteome</keyword>
<protein>
    <submittedName>
        <fullName evidence="1">Head-to-tail adaptor</fullName>
    </submittedName>
</protein>
<organism evidence="1 2">
    <name type="scientific">Arthrobacter phage Decurro</name>
    <dbReference type="NCBI Taxonomy" id="1698361"/>
    <lineage>
        <taxon>Viruses</taxon>
        <taxon>Duplodnaviria</taxon>
        <taxon>Heunggongvirae</taxon>
        <taxon>Uroviricota</taxon>
        <taxon>Caudoviricetes</taxon>
        <taxon>Decurrovirus</taxon>
        <taxon>Decurrovirus decurro</taxon>
    </lineage>
</organism>
<sequence length="118" mass="12684">MIVTVEQVRTWLGLPASDPALEDATDATNAFVERLGLPMQPKIVDGIAVLDDDGAQMFEPAADTVLGAKMLAARLYRRRNSPSGVEAITDAGTSFVARYDSDISRYLKLDGFAAPRIG</sequence>
<reference evidence="1 2" key="1">
    <citation type="submission" date="2015-07" db="EMBL/GenBank/DDBJ databases">
        <authorList>
            <person name="Pizzorno M.C."/>
            <person name="Stowe E.L."/>
            <person name="Andolino C.J."/>
            <person name="Luftman N.D."/>
            <person name="Meredith S.M."/>
            <person name="Pirnie R.T."/>
            <person name="Yankauskas J.R."/>
            <person name="Ball S.L."/>
            <person name="Bradley K.W."/>
            <person name="Asai D.J."/>
            <person name="Bowman C.A."/>
            <person name="Russell D.A."/>
            <person name="Pope W.H."/>
            <person name="Jacobs-Sera D."/>
            <person name="Hendrix R.W."/>
            <person name="Hatfull G.F."/>
        </authorList>
    </citation>
    <scope>NUCLEOTIDE SEQUENCE [LARGE SCALE GENOMIC DNA]</scope>
</reference>
<dbReference type="RefSeq" id="YP_009191301.1">
    <property type="nucleotide sequence ID" value="NC_028692.1"/>
</dbReference>
<dbReference type="EMBL" id="KT355471">
    <property type="protein sequence ID" value="ALF00675.1"/>
    <property type="molecule type" value="Genomic_DNA"/>
</dbReference>
<gene>
    <name evidence="1" type="ORF">SEA_DECURRO_8</name>
</gene>
<accession>A0A0M3UKM8</accession>
<proteinExistence type="predicted"/>
<evidence type="ECO:0000313" key="2">
    <source>
        <dbReference type="Proteomes" id="UP000214345"/>
    </source>
</evidence>
<dbReference type="OrthoDB" id="27014at10239"/>
<dbReference type="Proteomes" id="UP000214345">
    <property type="component" value="Segment"/>
</dbReference>
<name>A0A0M3UKM8_9CAUD</name>
<evidence type="ECO:0000313" key="1">
    <source>
        <dbReference type="EMBL" id="ALF00675.1"/>
    </source>
</evidence>
<dbReference type="GeneID" id="26519574"/>